<dbReference type="InterPro" id="IPR029063">
    <property type="entry name" value="SAM-dependent_MTases_sf"/>
</dbReference>
<dbReference type="GO" id="GO:0008757">
    <property type="term" value="F:S-adenosylmethionine-dependent methyltransferase activity"/>
    <property type="evidence" value="ECO:0007669"/>
    <property type="project" value="InterPro"/>
</dbReference>
<sequence length="472" mass="51759">MATLAPRCRLLGLTGPRPTALRACAAVSFSRRAPVPPHAARPRRVFLGLGATLIDSVTRMASGGTSDRTFVAGARPRQGVSPVEQILKNVEWPDEFPFKPEDFSRFDESADTLFYSVPRFVTHIDDEAIRALTEYYSEVLPPSNTPGVAILDMCSSWVSHYPPGYKQEKIVGMGMNEDELKRNSVLTEYVVQDLNVNPYLPFEDNTFDVITNVVSADYLTKPIDVFKEMRRILKPAGLAIMSFSNRCFWTKAISIWTSTGDADHAWIVGAYFHYAGGFEPPQAADISPNPGRTDPMYVVYSKKKAGSPSNDDSRLSGASTLRRRHLSATAARPASPAPSTSPCTSAIDEPRATGRCYRDGGEALVSYAGFTIATARLPGFCVPGKGAREIHFLAAAHGVGLPEHVRDRMALEQRVGATLLDVEVKLFRSDDGSDRPTWIWCGLRMSDGTPRPPNVTPCTVLGLQNWFSVNLN</sequence>
<evidence type="ECO:0000313" key="4">
    <source>
        <dbReference type="Proteomes" id="UP001341281"/>
    </source>
</evidence>
<name>A0AAQ3WPU3_PASNO</name>
<dbReference type="PANTHER" id="PTHR43036">
    <property type="entry name" value="OSJNBB0011N17.9 PROTEIN"/>
    <property type="match status" value="1"/>
</dbReference>
<feature type="domain" description="Methyltransferase type 11" evidence="2">
    <location>
        <begin position="180"/>
        <end position="240"/>
    </location>
</feature>
<dbReference type="InterPro" id="IPR013216">
    <property type="entry name" value="Methyltransf_11"/>
</dbReference>
<dbReference type="EMBL" id="CP144748">
    <property type="protein sequence ID" value="WVZ69085.1"/>
    <property type="molecule type" value="Genomic_DNA"/>
</dbReference>
<evidence type="ECO:0000259" key="2">
    <source>
        <dbReference type="Pfam" id="PF08241"/>
    </source>
</evidence>
<evidence type="ECO:0000313" key="3">
    <source>
        <dbReference type="EMBL" id="WVZ69085.1"/>
    </source>
</evidence>
<keyword evidence="4" id="KW-1185">Reference proteome</keyword>
<dbReference type="Gene3D" id="3.40.50.150">
    <property type="entry name" value="Vaccinia Virus protein VP39"/>
    <property type="match status" value="1"/>
</dbReference>
<evidence type="ECO:0000256" key="1">
    <source>
        <dbReference type="SAM" id="MobiDB-lite"/>
    </source>
</evidence>
<feature type="region of interest" description="Disordered" evidence="1">
    <location>
        <begin position="326"/>
        <end position="350"/>
    </location>
</feature>
<accession>A0AAQ3WPU3</accession>
<dbReference type="Pfam" id="PF08241">
    <property type="entry name" value="Methyltransf_11"/>
    <property type="match status" value="1"/>
</dbReference>
<dbReference type="SUPFAM" id="SSF53335">
    <property type="entry name" value="S-adenosyl-L-methionine-dependent methyltransferases"/>
    <property type="match status" value="1"/>
</dbReference>
<gene>
    <name evidence="3" type="ORF">U9M48_017929</name>
</gene>
<organism evidence="3 4">
    <name type="scientific">Paspalum notatum var. saurae</name>
    <dbReference type="NCBI Taxonomy" id="547442"/>
    <lineage>
        <taxon>Eukaryota</taxon>
        <taxon>Viridiplantae</taxon>
        <taxon>Streptophyta</taxon>
        <taxon>Embryophyta</taxon>
        <taxon>Tracheophyta</taxon>
        <taxon>Spermatophyta</taxon>
        <taxon>Magnoliopsida</taxon>
        <taxon>Liliopsida</taxon>
        <taxon>Poales</taxon>
        <taxon>Poaceae</taxon>
        <taxon>PACMAD clade</taxon>
        <taxon>Panicoideae</taxon>
        <taxon>Andropogonodae</taxon>
        <taxon>Paspaleae</taxon>
        <taxon>Paspalinae</taxon>
        <taxon>Paspalum</taxon>
    </lineage>
</organism>
<feature type="compositionally biased region" description="Low complexity" evidence="1">
    <location>
        <begin position="327"/>
        <end position="346"/>
    </location>
</feature>
<reference evidence="3 4" key="1">
    <citation type="submission" date="2024-02" db="EMBL/GenBank/DDBJ databases">
        <title>High-quality chromosome-scale genome assembly of Pensacola bahiagrass (Paspalum notatum Flugge var. saurae).</title>
        <authorList>
            <person name="Vega J.M."/>
            <person name="Podio M."/>
            <person name="Orjuela J."/>
            <person name="Siena L.A."/>
            <person name="Pessino S.C."/>
            <person name="Combes M.C."/>
            <person name="Mariac C."/>
            <person name="Albertini E."/>
            <person name="Pupilli F."/>
            <person name="Ortiz J.P.A."/>
            <person name="Leblanc O."/>
        </authorList>
    </citation>
    <scope>NUCLEOTIDE SEQUENCE [LARGE SCALE GENOMIC DNA]</scope>
    <source>
        <strain evidence="3">R1</strain>
        <tissue evidence="3">Leaf</tissue>
    </source>
</reference>
<protein>
    <recommendedName>
        <fullName evidence="2">Methyltransferase type 11 domain-containing protein</fullName>
    </recommendedName>
</protein>
<dbReference type="Proteomes" id="UP001341281">
    <property type="component" value="Chromosome 04"/>
</dbReference>
<proteinExistence type="predicted"/>
<dbReference type="PANTHER" id="PTHR43036:SF1">
    <property type="entry name" value="S-ADENOSYL-L-METHIONINE-DEPENDENT METHYLTRANSFERASES SUPERFAMILY PROTEIN"/>
    <property type="match status" value="1"/>
</dbReference>
<dbReference type="AlphaFoldDB" id="A0AAQ3WPU3"/>